<organism evidence="22 23">
    <name type="scientific">Solimonas terrae</name>
    <dbReference type="NCBI Taxonomy" id="1396819"/>
    <lineage>
        <taxon>Bacteria</taxon>
        <taxon>Pseudomonadati</taxon>
        <taxon>Pseudomonadota</taxon>
        <taxon>Gammaproteobacteria</taxon>
        <taxon>Nevskiales</taxon>
        <taxon>Nevskiaceae</taxon>
        <taxon>Solimonas</taxon>
    </lineage>
</organism>
<dbReference type="InterPro" id="IPR030677">
    <property type="entry name" value="Nnr"/>
</dbReference>
<comment type="catalytic activity">
    <reaction evidence="16 17 19">
        <text>(6S)-NADPHX + ADP = AMP + phosphate + NADPH + H(+)</text>
        <dbReference type="Rhea" id="RHEA:32235"/>
        <dbReference type="ChEBI" id="CHEBI:15378"/>
        <dbReference type="ChEBI" id="CHEBI:43474"/>
        <dbReference type="ChEBI" id="CHEBI:57783"/>
        <dbReference type="ChEBI" id="CHEBI:64076"/>
        <dbReference type="ChEBI" id="CHEBI:456215"/>
        <dbReference type="ChEBI" id="CHEBI:456216"/>
        <dbReference type="EC" id="4.2.1.136"/>
    </reaction>
</comment>
<feature type="binding site" evidence="18">
    <location>
        <position position="160"/>
    </location>
    <ligand>
        <name>(6S)-NADPHX</name>
        <dbReference type="ChEBI" id="CHEBI:64076"/>
    </ligand>
</feature>
<evidence type="ECO:0000256" key="13">
    <source>
        <dbReference type="ARBA" id="ARBA00023268"/>
    </source>
</evidence>
<keyword evidence="12 17" id="KW-0456">Lyase</keyword>
<feature type="binding site" evidence="17">
    <location>
        <position position="263"/>
    </location>
    <ligand>
        <name>(6S)-NADPHX</name>
        <dbReference type="ChEBI" id="CHEBI:64076"/>
    </ligand>
</feature>
<keyword evidence="6 17" id="KW-0547">Nucleotide-binding</keyword>
<feature type="binding site" evidence="18">
    <location>
        <position position="124"/>
    </location>
    <ligand>
        <name>K(+)</name>
        <dbReference type="ChEBI" id="CHEBI:29103"/>
    </ligand>
</feature>
<feature type="binding site" evidence="18">
    <location>
        <position position="63"/>
    </location>
    <ligand>
        <name>K(+)</name>
        <dbReference type="ChEBI" id="CHEBI:29103"/>
    </ligand>
</feature>
<evidence type="ECO:0000259" key="21">
    <source>
        <dbReference type="PROSITE" id="PS51385"/>
    </source>
</evidence>
<evidence type="ECO:0000256" key="4">
    <source>
        <dbReference type="ARBA" id="ARBA00009524"/>
    </source>
</evidence>
<keyword evidence="5 18" id="KW-0479">Metal-binding</keyword>
<evidence type="ECO:0000256" key="9">
    <source>
        <dbReference type="ARBA" id="ARBA00022958"/>
    </source>
</evidence>
<comment type="catalytic activity">
    <reaction evidence="2 18 19">
        <text>(6R)-NADPHX = (6S)-NADPHX</text>
        <dbReference type="Rhea" id="RHEA:32227"/>
        <dbReference type="ChEBI" id="CHEBI:64076"/>
        <dbReference type="ChEBI" id="CHEBI:64077"/>
        <dbReference type="EC" id="5.1.99.6"/>
    </reaction>
</comment>
<comment type="catalytic activity">
    <reaction evidence="15 17 19">
        <text>(6S)-NADHX + ADP = AMP + phosphate + NADH + H(+)</text>
        <dbReference type="Rhea" id="RHEA:32223"/>
        <dbReference type="ChEBI" id="CHEBI:15378"/>
        <dbReference type="ChEBI" id="CHEBI:43474"/>
        <dbReference type="ChEBI" id="CHEBI:57945"/>
        <dbReference type="ChEBI" id="CHEBI:64074"/>
        <dbReference type="ChEBI" id="CHEBI:456215"/>
        <dbReference type="ChEBI" id="CHEBI:456216"/>
        <dbReference type="EC" id="4.2.1.136"/>
    </reaction>
</comment>
<feature type="binding site" evidence="17">
    <location>
        <position position="324"/>
    </location>
    <ligand>
        <name>(6S)-NADPHX</name>
        <dbReference type="ChEBI" id="CHEBI:64076"/>
    </ligand>
</feature>
<dbReference type="PIRSF" id="PIRSF017184">
    <property type="entry name" value="Nnr"/>
    <property type="match status" value="1"/>
</dbReference>
<evidence type="ECO:0000259" key="20">
    <source>
        <dbReference type="PROSITE" id="PS51383"/>
    </source>
</evidence>
<dbReference type="GO" id="GO:0046872">
    <property type="term" value="F:metal ion binding"/>
    <property type="evidence" value="ECO:0007669"/>
    <property type="project" value="UniProtKB-UniRule"/>
</dbReference>
<comment type="similarity">
    <text evidence="18">Belongs to the NnrE/AIBP family.</text>
</comment>
<dbReference type="SUPFAM" id="SSF53613">
    <property type="entry name" value="Ribokinase-like"/>
    <property type="match status" value="1"/>
</dbReference>
<dbReference type="HAMAP" id="MF_01965">
    <property type="entry name" value="NADHX_dehydratase"/>
    <property type="match status" value="1"/>
</dbReference>
<feature type="binding site" evidence="18">
    <location>
        <begin position="62"/>
        <end position="66"/>
    </location>
    <ligand>
        <name>(6S)-NADPHX</name>
        <dbReference type="ChEBI" id="CHEBI:64076"/>
    </ligand>
</feature>
<dbReference type="Pfam" id="PF03853">
    <property type="entry name" value="YjeF_N"/>
    <property type="match status" value="1"/>
</dbReference>
<dbReference type="PANTHER" id="PTHR12592:SF0">
    <property type="entry name" value="ATP-DEPENDENT (S)-NAD(P)H-HYDRATE DEHYDRATASE"/>
    <property type="match status" value="1"/>
</dbReference>
<feature type="binding site" evidence="17">
    <location>
        <position position="435"/>
    </location>
    <ligand>
        <name>AMP</name>
        <dbReference type="ChEBI" id="CHEBI:456215"/>
    </ligand>
</feature>
<comment type="function">
    <text evidence="17">Catalyzes the dehydration of the S-form of NAD(P)HX at the expense of ADP, which is converted to AMP. Together with NAD(P)HX epimerase, which catalyzes the epimerization of the S- and R-forms, the enzyme allows the repair of both epimers of NAD(P)HX, a damaged form of NAD(P)H that is a result of enzymatic or heat-dependent hydration.</text>
</comment>
<evidence type="ECO:0000256" key="14">
    <source>
        <dbReference type="ARBA" id="ARBA00025153"/>
    </source>
</evidence>
<evidence type="ECO:0000256" key="8">
    <source>
        <dbReference type="ARBA" id="ARBA00022857"/>
    </source>
</evidence>
<feature type="domain" description="YjeF C-terminal" evidence="20">
    <location>
        <begin position="228"/>
        <end position="494"/>
    </location>
</feature>
<feature type="binding site" evidence="17">
    <location>
        <begin position="407"/>
        <end position="411"/>
    </location>
    <ligand>
        <name>AMP</name>
        <dbReference type="ChEBI" id="CHEBI:456215"/>
    </ligand>
</feature>
<proteinExistence type="inferred from homology"/>
<evidence type="ECO:0000313" key="22">
    <source>
        <dbReference type="EMBL" id="NGY03607.1"/>
    </source>
</evidence>
<keyword evidence="11 18" id="KW-0413">Isomerase</keyword>
<accession>A0A6M2BNH5</accession>
<dbReference type="AlphaFoldDB" id="A0A6M2BNH5"/>
<comment type="function">
    <text evidence="14 19">Bifunctional enzyme that catalyzes the epimerization of the S- and R-forms of NAD(P)HX and the dehydration of the S-form of NAD(P)HX at the expense of ADP, which is converted to AMP. This allows the repair of both epimers of NAD(P)HX, a damaged form of NAD(P)H that is a result of enzymatic or heat-dependent hydration.</text>
</comment>
<evidence type="ECO:0000256" key="12">
    <source>
        <dbReference type="ARBA" id="ARBA00023239"/>
    </source>
</evidence>
<dbReference type="InterPro" id="IPR004443">
    <property type="entry name" value="YjeF_N_dom"/>
</dbReference>
<comment type="subunit">
    <text evidence="17">Homotetramer.</text>
</comment>
<dbReference type="Gene3D" id="3.40.1190.20">
    <property type="match status" value="1"/>
</dbReference>
<dbReference type="GO" id="GO:0110051">
    <property type="term" value="P:metabolite repair"/>
    <property type="evidence" value="ECO:0007669"/>
    <property type="project" value="TreeGrafter"/>
</dbReference>
<dbReference type="CDD" id="cd01171">
    <property type="entry name" value="YXKO-related"/>
    <property type="match status" value="1"/>
</dbReference>
<evidence type="ECO:0000256" key="6">
    <source>
        <dbReference type="ARBA" id="ARBA00022741"/>
    </source>
</evidence>
<evidence type="ECO:0000256" key="1">
    <source>
        <dbReference type="ARBA" id="ARBA00000013"/>
    </source>
</evidence>
<dbReference type="InterPro" id="IPR017953">
    <property type="entry name" value="Carbohydrate_kinase_pred_CS"/>
</dbReference>
<evidence type="ECO:0000256" key="3">
    <source>
        <dbReference type="ARBA" id="ARBA00006001"/>
    </source>
</evidence>
<keyword evidence="9 18" id="KW-0630">Potassium</keyword>
<dbReference type="GO" id="GO:0052856">
    <property type="term" value="F:NAD(P)HX epimerase activity"/>
    <property type="evidence" value="ECO:0007669"/>
    <property type="project" value="UniProtKB-UniRule"/>
</dbReference>
<comment type="caution">
    <text evidence="18">Lacks conserved residue(s) required for the propagation of feature annotation.</text>
</comment>
<dbReference type="GO" id="GO:0052855">
    <property type="term" value="F:ADP-dependent NAD(P)H-hydrate dehydratase activity"/>
    <property type="evidence" value="ECO:0007669"/>
    <property type="project" value="UniProtKB-UniRule"/>
</dbReference>
<dbReference type="PROSITE" id="PS51383">
    <property type="entry name" value="YJEF_C_3"/>
    <property type="match status" value="1"/>
</dbReference>
<evidence type="ECO:0000256" key="18">
    <source>
        <dbReference type="HAMAP-Rule" id="MF_01966"/>
    </source>
</evidence>
<dbReference type="PROSITE" id="PS51385">
    <property type="entry name" value="YJEF_N"/>
    <property type="match status" value="1"/>
</dbReference>
<dbReference type="Gene3D" id="3.40.50.10260">
    <property type="entry name" value="YjeF N-terminal domain"/>
    <property type="match status" value="1"/>
</dbReference>
<name>A0A6M2BNH5_9GAMM</name>
<keyword evidence="10 17" id="KW-0520">NAD</keyword>
<keyword evidence="13" id="KW-0511">Multifunctional enzyme</keyword>
<dbReference type="InterPro" id="IPR000631">
    <property type="entry name" value="CARKD"/>
</dbReference>
<evidence type="ECO:0000256" key="11">
    <source>
        <dbReference type="ARBA" id="ARBA00023235"/>
    </source>
</evidence>
<feature type="binding site" evidence="18">
    <location>
        <position position="163"/>
    </location>
    <ligand>
        <name>K(+)</name>
        <dbReference type="ChEBI" id="CHEBI:29103"/>
    </ligand>
</feature>
<comment type="catalytic activity">
    <reaction evidence="1 18 19">
        <text>(6R)-NADHX = (6S)-NADHX</text>
        <dbReference type="Rhea" id="RHEA:32215"/>
        <dbReference type="ChEBI" id="CHEBI:64074"/>
        <dbReference type="ChEBI" id="CHEBI:64075"/>
        <dbReference type="EC" id="5.1.99.6"/>
    </reaction>
</comment>
<comment type="cofactor">
    <cofactor evidence="18 19">
        <name>K(+)</name>
        <dbReference type="ChEBI" id="CHEBI:29103"/>
    </cofactor>
    <text evidence="18 19">Binds 1 potassium ion per subunit.</text>
</comment>
<dbReference type="EC" id="5.1.99.6" evidence="19"/>
<comment type="similarity">
    <text evidence="17">Belongs to the NnrD/CARKD family.</text>
</comment>
<comment type="cofactor">
    <cofactor evidence="17">
        <name>Mg(2+)</name>
        <dbReference type="ChEBI" id="CHEBI:18420"/>
    </cofactor>
</comment>
<evidence type="ECO:0000256" key="16">
    <source>
        <dbReference type="ARBA" id="ARBA00049209"/>
    </source>
</evidence>
<evidence type="ECO:0000256" key="15">
    <source>
        <dbReference type="ARBA" id="ARBA00048238"/>
    </source>
</evidence>
<dbReference type="Proteomes" id="UP000472676">
    <property type="component" value="Unassembled WGS sequence"/>
</dbReference>
<keyword evidence="7 17" id="KW-0067">ATP-binding</keyword>
<evidence type="ECO:0000256" key="17">
    <source>
        <dbReference type="HAMAP-Rule" id="MF_01965"/>
    </source>
</evidence>
<feature type="domain" description="YjeF N-terminal" evidence="21">
    <location>
        <begin position="14"/>
        <end position="218"/>
    </location>
</feature>
<gene>
    <name evidence="17" type="primary">nnrD</name>
    <name evidence="18" type="synonym">nnrE</name>
    <name evidence="22" type="ORF">G7Y85_02405</name>
</gene>
<evidence type="ECO:0000256" key="7">
    <source>
        <dbReference type="ARBA" id="ARBA00022840"/>
    </source>
</evidence>
<dbReference type="SUPFAM" id="SSF64153">
    <property type="entry name" value="YjeF N-terminal domain-like"/>
    <property type="match status" value="1"/>
</dbReference>
<dbReference type="InterPro" id="IPR029056">
    <property type="entry name" value="Ribokinase-like"/>
</dbReference>
<dbReference type="HAMAP" id="MF_01966">
    <property type="entry name" value="NADHX_epimerase"/>
    <property type="match status" value="1"/>
</dbReference>
<evidence type="ECO:0000256" key="2">
    <source>
        <dbReference type="ARBA" id="ARBA00000909"/>
    </source>
</evidence>
<protein>
    <recommendedName>
        <fullName evidence="19">Bifunctional NAD(P)H-hydrate repair enzyme</fullName>
    </recommendedName>
    <alternativeName>
        <fullName evidence="19">Nicotinamide nucleotide repair protein</fullName>
    </alternativeName>
    <domain>
        <recommendedName>
            <fullName evidence="19">ADP-dependent (S)-NAD(P)H-hydrate dehydratase</fullName>
            <ecNumber evidence="19">4.2.1.136</ecNumber>
        </recommendedName>
        <alternativeName>
            <fullName evidence="19">ADP-dependent NAD(P)HX dehydratase</fullName>
        </alternativeName>
    </domain>
    <domain>
        <recommendedName>
            <fullName evidence="19">NAD(P)H-hydrate epimerase</fullName>
            <ecNumber evidence="19">5.1.99.6</ecNumber>
        </recommendedName>
    </domain>
</protein>
<dbReference type="InterPro" id="IPR036652">
    <property type="entry name" value="YjeF_N_dom_sf"/>
</dbReference>
<comment type="caution">
    <text evidence="22">The sequence shown here is derived from an EMBL/GenBank/DDBJ whole genome shotgun (WGS) entry which is preliminary data.</text>
</comment>
<feature type="binding site" evidence="18">
    <location>
        <begin position="128"/>
        <end position="134"/>
    </location>
    <ligand>
        <name>(6S)-NADPHX</name>
        <dbReference type="ChEBI" id="CHEBI:64076"/>
    </ligand>
</feature>
<evidence type="ECO:0000256" key="5">
    <source>
        <dbReference type="ARBA" id="ARBA00022723"/>
    </source>
</evidence>
<reference evidence="22 23" key="1">
    <citation type="journal article" date="2014" name="Int. J. Syst. Evol. Microbiol.">
        <title>Solimonas terrae sp. nov., isolated from soil.</title>
        <authorList>
            <person name="Kim S.J."/>
            <person name="Moon J.Y."/>
            <person name="Weon H.Y."/>
            <person name="Ahn J.H."/>
            <person name="Chen W.M."/>
            <person name="Kwon S.W."/>
        </authorList>
    </citation>
    <scope>NUCLEOTIDE SEQUENCE [LARGE SCALE GENOMIC DNA]</scope>
    <source>
        <strain evidence="22 23">KIS83-12</strain>
    </source>
</reference>
<dbReference type="EMBL" id="JAAMOW010000001">
    <property type="protein sequence ID" value="NGY03607.1"/>
    <property type="molecule type" value="Genomic_DNA"/>
</dbReference>
<comment type="function">
    <text evidence="18">Catalyzes the epimerization of the S- and R-forms of NAD(P)HX, a damaged form of NAD(P)H that is a result of enzymatic or heat-dependent hydration. This is a prerequisite for the S-specific NAD(P)H-hydrate dehydratase to allow the repair of both epimers of NAD(P)HX.</text>
</comment>
<feature type="binding site" evidence="17">
    <location>
        <position position="370"/>
    </location>
    <ligand>
        <name>(6S)-NADPHX</name>
        <dbReference type="ChEBI" id="CHEBI:64076"/>
    </ligand>
</feature>
<dbReference type="GO" id="GO:0046496">
    <property type="term" value="P:nicotinamide nucleotide metabolic process"/>
    <property type="evidence" value="ECO:0007669"/>
    <property type="project" value="UniProtKB-UniRule"/>
</dbReference>
<feature type="binding site" evidence="17">
    <location>
        <position position="436"/>
    </location>
    <ligand>
        <name>(6S)-NADPHX</name>
        <dbReference type="ChEBI" id="CHEBI:64076"/>
    </ligand>
</feature>
<keyword evidence="23" id="KW-1185">Reference proteome</keyword>
<dbReference type="NCBIfam" id="TIGR00196">
    <property type="entry name" value="yjeF_cterm"/>
    <property type="match status" value="1"/>
</dbReference>
<dbReference type="Pfam" id="PF01256">
    <property type="entry name" value="Carb_kinase"/>
    <property type="match status" value="1"/>
</dbReference>
<dbReference type="EC" id="4.2.1.136" evidence="19"/>
<comment type="similarity">
    <text evidence="4 19">In the C-terminal section; belongs to the NnrD/CARKD family.</text>
</comment>
<dbReference type="NCBIfam" id="TIGR00197">
    <property type="entry name" value="yjeF_nterm"/>
    <property type="match status" value="1"/>
</dbReference>
<evidence type="ECO:0000256" key="19">
    <source>
        <dbReference type="PIRNR" id="PIRNR017184"/>
    </source>
</evidence>
<sequence>MPDSSLFLYTAAQVRELDRRAVASMGISGYDLMQRAARACWREIAGHCRPASVIVVLCGSGNNGGDGYEIARLAMADGHVVHVCAVEGVPQGGDAGHAHAAWLGDGGAVAAFAGVLPDCDWVVDALFGTGLSRKLSGEALAAVAATRAARQHGARVLAVDVPSGLDASTGDVPSGEAVQADVTVSFIARKLGLFTGQGPAVSGARHFDALVEPQNQDGDIQPVARLLAESELQTQLRPRSRVAHKGDHGRVLIVGGNHGMMGAVLIAARAALRAGAGLVMVATRQEHVAAITAAQPELMCHGCDDATPLRPLLHTADVVAIGPGLGTDSWARALWSSVLDSCKPSVIDADALNLLAIEPTTPTDAILTPHPGEAARLLGCRTAEVQADRLAALHAIERRYGATVVLKGAGSLISGRQTPVLCPYGNPGMAVAGMGDALTGIVAALRGQGLDVCEAAQIGVLVHALAADHAAVQGERGLLPSDVIDRLRALVNRGDH</sequence>
<evidence type="ECO:0000313" key="23">
    <source>
        <dbReference type="Proteomes" id="UP000472676"/>
    </source>
</evidence>
<dbReference type="PANTHER" id="PTHR12592">
    <property type="entry name" value="ATP-DEPENDENT (S)-NAD(P)H-HYDRATE DEHYDRATASE FAMILY MEMBER"/>
    <property type="match status" value="1"/>
</dbReference>
<dbReference type="GO" id="GO:0005524">
    <property type="term" value="F:ATP binding"/>
    <property type="evidence" value="ECO:0007669"/>
    <property type="project" value="UniProtKB-UniRule"/>
</dbReference>
<keyword evidence="8 17" id="KW-0521">NADP</keyword>
<comment type="similarity">
    <text evidence="3 19">In the N-terminal section; belongs to the NnrE/AIBP family.</text>
</comment>
<dbReference type="RefSeq" id="WP_166251154.1">
    <property type="nucleotide sequence ID" value="NZ_JAAMOW010000001.1"/>
</dbReference>
<evidence type="ECO:0000256" key="10">
    <source>
        <dbReference type="ARBA" id="ARBA00023027"/>
    </source>
</evidence>
<dbReference type="PROSITE" id="PS01049">
    <property type="entry name" value="YJEF_C_1"/>
    <property type="match status" value="1"/>
</dbReference>